<sequence length="204" mass="23410">MKPTQGLRRNNEQTVRKVDWNKIDKDIYKQALSVQLDMCDFTINDPVENNEAITNINTSVTGGINSYGTTSERNKTLKGDNNILEGWKTRFANLAKESDSSNFDQDYFDLVDSEYLQTVQICLDVYKHEEVTTNEFEKASHKFNRNKSDDVFCITAECLLFRGERLDSTLLEVINTPFQHCYISNNLKTGTLTPIFKNKGDILN</sequence>
<organism evidence="1 2">
    <name type="scientific">Mytilus coruscus</name>
    <name type="common">Sea mussel</name>
    <dbReference type="NCBI Taxonomy" id="42192"/>
    <lineage>
        <taxon>Eukaryota</taxon>
        <taxon>Metazoa</taxon>
        <taxon>Spiralia</taxon>
        <taxon>Lophotrochozoa</taxon>
        <taxon>Mollusca</taxon>
        <taxon>Bivalvia</taxon>
        <taxon>Autobranchia</taxon>
        <taxon>Pteriomorphia</taxon>
        <taxon>Mytilida</taxon>
        <taxon>Mytiloidea</taxon>
        <taxon>Mytilidae</taxon>
        <taxon>Mytilinae</taxon>
        <taxon>Mytilus</taxon>
    </lineage>
</organism>
<evidence type="ECO:0000313" key="1">
    <source>
        <dbReference type="EMBL" id="CAC5415636.1"/>
    </source>
</evidence>
<protein>
    <submittedName>
        <fullName evidence="1">Uncharacterized protein</fullName>
    </submittedName>
</protein>
<name>A0A6J8E6B0_MYTCO</name>
<accession>A0A6J8E6B0</accession>
<evidence type="ECO:0000313" key="2">
    <source>
        <dbReference type="Proteomes" id="UP000507470"/>
    </source>
</evidence>
<dbReference type="Proteomes" id="UP000507470">
    <property type="component" value="Unassembled WGS sequence"/>
</dbReference>
<dbReference type="OrthoDB" id="10449378at2759"/>
<keyword evidence="2" id="KW-1185">Reference proteome</keyword>
<reference evidence="1 2" key="1">
    <citation type="submission" date="2020-06" db="EMBL/GenBank/DDBJ databases">
        <authorList>
            <person name="Li R."/>
            <person name="Bekaert M."/>
        </authorList>
    </citation>
    <scope>NUCLEOTIDE SEQUENCE [LARGE SCALE GENOMIC DNA]</scope>
    <source>
        <strain evidence="2">wild</strain>
    </source>
</reference>
<gene>
    <name evidence="1" type="ORF">MCOR_48323</name>
</gene>
<dbReference type="EMBL" id="CACVKT020008451">
    <property type="protein sequence ID" value="CAC5415636.1"/>
    <property type="molecule type" value="Genomic_DNA"/>
</dbReference>
<proteinExistence type="predicted"/>
<dbReference type="AlphaFoldDB" id="A0A6J8E6B0"/>